<dbReference type="Proteomes" id="UP000677228">
    <property type="component" value="Unassembled WGS sequence"/>
</dbReference>
<dbReference type="PANTHER" id="PTHR43792:SF1">
    <property type="entry name" value="N-ACETYLTRANSFERASE DOMAIN-CONTAINING PROTEIN"/>
    <property type="match status" value="1"/>
</dbReference>
<dbReference type="InterPro" id="IPR016181">
    <property type="entry name" value="Acyl_CoA_acyltransferase"/>
</dbReference>
<organism evidence="3 4">
    <name type="scientific">Didymodactylos carnosus</name>
    <dbReference type="NCBI Taxonomy" id="1234261"/>
    <lineage>
        <taxon>Eukaryota</taxon>
        <taxon>Metazoa</taxon>
        <taxon>Spiralia</taxon>
        <taxon>Gnathifera</taxon>
        <taxon>Rotifera</taxon>
        <taxon>Eurotatoria</taxon>
        <taxon>Bdelloidea</taxon>
        <taxon>Philodinida</taxon>
        <taxon>Philodinidae</taxon>
        <taxon>Didymodactylos</taxon>
    </lineage>
</organism>
<gene>
    <name evidence="2" type="ORF">OVA965_LOCUS28509</name>
    <name evidence="3" type="ORF">TMI583_LOCUS29262</name>
</gene>
<name>A0A8S2QHI8_9BILA</name>
<dbReference type="InterPro" id="IPR000182">
    <property type="entry name" value="GNAT_dom"/>
</dbReference>
<dbReference type="EMBL" id="CAJOBA010041074">
    <property type="protein sequence ID" value="CAF4106595.1"/>
    <property type="molecule type" value="Genomic_DNA"/>
</dbReference>
<protein>
    <recommendedName>
        <fullName evidence="1">N-acetyltransferase domain-containing protein</fullName>
    </recommendedName>
</protein>
<dbReference type="PANTHER" id="PTHR43792">
    <property type="entry name" value="GNAT FAMILY, PUTATIVE (AFU_ORTHOLOGUE AFUA_3G00765)-RELATED-RELATED"/>
    <property type="match status" value="1"/>
</dbReference>
<sequence length="174" mass="19911">MNILETDRLILCHLSVHDEQFILELLNNPSWLQFIGDRNVRTLDDARAYILNGPMDSYQKFGFGLYLINLKHENHVSIGICGLIKRDVLEDIDLGFALLPEYARKGYGFEAASAVLNYAKTILGLKRIVAITSMDNHRSQNLLKKLGFTFEKLIKFANDNKELMLFANFKDDPC</sequence>
<proteinExistence type="predicted"/>
<dbReference type="Pfam" id="PF13302">
    <property type="entry name" value="Acetyltransf_3"/>
    <property type="match status" value="1"/>
</dbReference>
<reference evidence="3" key="1">
    <citation type="submission" date="2021-02" db="EMBL/GenBank/DDBJ databases">
        <authorList>
            <person name="Nowell W R."/>
        </authorList>
    </citation>
    <scope>NUCLEOTIDE SEQUENCE</scope>
</reference>
<evidence type="ECO:0000313" key="4">
    <source>
        <dbReference type="Proteomes" id="UP000682733"/>
    </source>
</evidence>
<dbReference type="SUPFAM" id="SSF55729">
    <property type="entry name" value="Acyl-CoA N-acyltransferases (Nat)"/>
    <property type="match status" value="1"/>
</dbReference>
<accession>A0A8S2QHI8</accession>
<dbReference type="GO" id="GO:0016747">
    <property type="term" value="F:acyltransferase activity, transferring groups other than amino-acyl groups"/>
    <property type="evidence" value="ECO:0007669"/>
    <property type="project" value="InterPro"/>
</dbReference>
<dbReference type="InterPro" id="IPR051531">
    <property type="entry name" value="N-acetyltransferase"/>
</dbReference>
<dbReference type="AlphaFoldDB" id="A0A8S2QHI8"/>
<dbReference type="EMBL" id="CAJNOK010019497">
    <property type="protein sequence ID" value="CAF1300538.1"/>
    <property type="molecule type" value="Genomic_DNA"/>
</dbReference>
<dbReference type="PROSITE" id="PS51186">
    <property type="entry name" value="GNAT"/>
    <property type="match status" value="1"/>
</dbReference>
<feature type="domain" description="N-acetyltransferase" evidence="1">
    <location>
        <begin position="9"/>
        <end position="168"/>
    </location>
</feature>
<evidence type="ECO:0000259" key="1">
    <source>
        <dbReference type="PROSITE" id="PS51186"/>
    </source>
</evidence>
<dbReference type="Proteomes" id="UP000682733">
    <property type="component" value="Unassembled WGS sequence"/>
</dbReference>
<dbReference type="Gene3D" id="3.40.630.30">
    <property type="match status" value="1"/>
</dbReference>
<comment type="caution">
    <text evidence="3">The sequence shown here is derived from an EMBL/GenBank/DDBJ whole genome shotgun (WGS) entry which is preliminary data.</text>
</comment>
<evidence type="ECO:0000313" key="2">
    <source>
        <dbReference type="EMBL" id="CAF1300538.1"/>
    </source>
</evidence>
<evidence type="ECO:0000313" key="3">
    <source>
        <dbReference type="EMBL" id="CAF4106595.1"/>
    </source>
</evidence>